<feature type="region of interest" description="Disordered" evidence="1">
    <location>
        <begin position="1"/>
        <end position="20"/>
    </location>
</feature>
<dbReference type="RefSeq" id="WP_159230512.1">
    <property type="nucleotide sequence ID" value="NZ_CACSIP010000014.1"/>
</dbReference>
<feature type="transmembrane region" description="Helical" evidence="2">
    <location>
        <begin position="116"/>
        <end position="137"/>
    </location>
</feature>
<keyword evidence="2" id="KW-1133">Transmembrane helix</keyword>
<keyword evidence="4" id="KW-1185">Reference proteome</keyword>
<dbReference type="AlphaFoldDB" id="A0A5S9QDC6"/>
<reference evidence="3 4" key="1">
    <citation type="submission" date="2019-11" db="EMBL/GenBank/DDBJ databases">
        <authorList>
            <person name="Holert J."/>
        </authorList>
    </citation>
    <scope>NUCLEOTIDE SEQUENCE [LARGE SCALE GENOMIC DNA]</scope>
    <source>
        <strain evidence="3">BC8_1</strain>
    </source>
</reference>
<dbReference type="Proteomes" id="UP000430146">
    <property type="component" value="Unassembled WGS sequence"/>
</dbReference>
<keyword evidence="2" id="KW-0472">Membrane</keyword>
<keyword evidence="2" id="KW-0812">Transmembrane</keyword>
<evidence type="ECO:0000313" key="3">
    <source>
        <dbReference type="EMBL" id="CAA0116281.1"/>
    </source>
</evidence>
<evidence type="ECO:0000313" key="4">
    <source>
        <dbReference type="Proteomes" id="UP000430146"/>
    </source>
</evidence>
<dbReference type="OrthoDB" id="4762032at2"/>
<dbReference type="EMBL" id="CACSIP010000014">
    <property type="protein sequence ID" value="CAA0116281.1"/>
    <property type="molecule type" value="Genomic_DNA"/>
</dbReference>
<sequence>MDSDAGPRPDSSPDPDPLQLTPALLADLQAGLLDDATAARVRSRARTDPEAGRVLAGLDAVRRELAHLGTDEHSAPAVPASVTAKVGAALRAAPRPDTAIGRHTPARPRLTGVQRAGLAAGICAAAAAVVLGVVLLARDPGPAFPAGPTAAQITAESPVGGFPVPDGQLRAALSQPQELGPLADPQRLSSCLTGLGYSPRPPVLGGRPVDVDGRPAVLLLVPGNTPEQISAVVVAPTCSAAHTGLVAETVLTQR</sequence>
<protein>
    <submittedName>
        <fullName evidence="3">Anti-sigma-M factor RsmA</fullName>
    </submittedName>
</protein>
<evidence type="ECO:0000256" key="1">
    <source>
        <dbReference type="SAM" id="MobiDB-lite"/>
    </source>
</evidence>
<name>A0A5S9QDC6_MYCVN</name>
<evidence type="ECO:0000256" key="2">
    <source>
        <dbReference type="SAM" id="Phobius"/>
    </source>
</evidence>
<organism evidence="3 4">
    <name type="scientific">Mycolicibacterium vanbaalenii</name>
    <name type="common">Mycobacterium vanbaalenii</name>
    <dbReference type="NCBI Taxonomy" id="110539"/>
    <lineage>
        <taxon>Bacteria</taxon>
        <taxon>Bacillati</taxon>
        <taxon>Actinomycetota</taxon>
        <taxon>Actinomycetes</taxon>
        <taxon>Mycobacteriales</taxon>
        <taxon>Mycobacteriaceae</taxon>
        <taxon>Mycolicibacterium</taxon>
    </lineage>
</organism>
<proteinExistence type="predicted"/>
<accession>A0A5S9QDC6</accession>
<gene>
    <name evidence="3" type="primary">rsmA</name>
    <name evidence="3" type="ORF">AELLOGFF_03884</name>
</gene>